<protein>
    <recommendedName>
        <fullName evidence="10">Probable GTP-binding protein EngB</fullName>
    </recommendedName>
</protein>
<organism evidence="12 13">
    <name type="scientific">Pseudothermotoga thermarum DSM 5069</name>
    <dbReference type="NCBI Taxonomy" id="688269"/>
    <lineage>
        <taxon>Bacteria</taxon>
        <taxon>Thermotogati</taxon>
        <taxon>Thermotogota</taxon>
        <taxon>Thermotogae</taxon>
        <taxon>Thermotogales</taxon>
        <taxon>Thermotogaceae</taxon>
        <taxon>Pseudothermotoga</taxon>
    </lineage>
</organism>
<dbReference type="GO" id="GO:0000917">
    <property type="term" value="P:division septum assembly"/>
    <property type="evidence" value="ECO:0007669"/>
    <property type="project" value="UniProtKB-KW"/>
</dbReference>
<evidence type="ECO:0000256" key="7">
    <source>
        <dbReference type="ARBA" id="ARBA00023134"/>
    </source>
</evidence>
<dbReference type="HOGENOM" id="CLU_033732_3_0_0"/>
<dbReference type="InterPro" id="IPR027417">
    <property type="entry name" value="P-loop_NTPase"/>
</dbReference>
<dbReference type="eggNOG" id="COG0218">
    <property type="taxonomic scope" value="Bacteria"/>
</dbReference>
<evidence type="ECO:0000313" key="12">
    <source>
        <dbReference type="EMBL" id="AEH51895.1"/>
    </source>
</evidence>
<dbReference type="GO" id="GO:0005525">
    <property type="term" value="F:GTP binding"/>
    <property type="evidence" value="ECO:0007669"/>
    <property type="project" value="UniProtKB-UniRule"/>
</dbReference>
<dbReference type="NCBIfam" id="TIGR00231">
    <property type="entry name" value="small_GTP"/>
    <property type="match status" value="1"/>
</dbReference>
<keyword evidence="4" id="KW-0479">Metal-binding</keyword>
<proteinExistence type="inferred from homology"/>
<evidence type="ECO:0000256" key="10">
    <source>
        <dbReference type="HAMAP-Rule" id="MF_00321"/>
    </source>
</evidence>
<evidence type="ECO:0000256" key="6">
    <source>
        <dbReference type="ARBA" id="ARBA00022842"/>
    </source>
</evidence>
<dbReference type="AlphaFoldDB" id="F7YXG1"/>
<dbReference type="HAMAP" id="MF_00321">
    <property type="entry name" value="GTPase_EngB"/>
    <property type="match status" value="1"/>
</dbReference>
<dbReference type="PROSITE" id="PS51706">
    <property type="entry name" value="G_ENGB"/>
    <property type="match status" value="1"/>
</dbReference>
<dbReference type="Pfam" id="PF01926">
    <property type="entry name" value="MMR_HSR1"/>
    <property type="match status" value="1"/>
</dbReference>
<dbReference type="STRING" id="688269.Theth_1853"/>
<evidence type="ECO:0000256" key="4">
    <source>
        <dbReference type="ARBA" id="ARBA00022723"/>
    </source>
</evidence>
<keyword evidence="8 10" id="KW-0717">Septation</keyword>
<dbReference type="PANTHER" id="PTHR11649:SF13">
    <property type="entry name" value="ENGB-TYPE G DOMAIN-CONTAINING PROTEIN"/>
    <property type="match status" value="1"/>
</dbReference>
<dbReference type="GO" id="GO:0046872">
    <property type="term" value="F:metal ion binding"/>
    <property type="evidence" value="ECO:0007669"/>
    <property type="project" value="UniProtKB-KW"/>
</dbReference>
<dbReference type="Proteomes" id="UP000006804">
    <property type="component" value="Chromosome"/>
</dbReference>
<keyword evidence="5 10" id="KW-0547">Nucleotide-binding</keyword>
<dbReference type="SUPFAM" id="SSF52540">
    <property type="entry name" value="P-loop containing nucleoside triphosphate hydrolases"/>
    <property type="match status" value="1"/>
</dbReference>
<evidence type="ECO:0000256" key="2">
    <source>
        <dbReference type="ARBA" id="ARBA00009638"/>
    </source>
</evidence>
<evidence type="ECO:0000256" key="8">
    <source>
        <dbReference type="ARBA" id="ARBA00023210"/>
    </source>
</evidence>
<dbReference type="InterPro" id="IPR005225">
    <property type="entry name" value="Small_GTP-bd"/>
</dbReference>
<dbReference type="PANTHER" id="PTHR11649">
    <property type="entry name" value="MSS1/TRME-RELATED GTP-BINDING PROTEIN"/>
    <property type="match status" value="1"/>
</dbReference>
<evidence type="ECO:0000256" key="1">
    <source>
        <dbReference type="ARBA" id="ARBA00001946"/>
    </source>
</evidence>
<evidence type="ECO:0000259" key="11">
    <source>
        <dbReference type="PROSITE" id="PS51706"/>
    </source>
</evidence>
<dbReference type="CDD" id="cd01876">
    <property type="entry name" value="YihA_EngB"/>
    <property type="match status" value="1"/>
</dbReference>
<dbReference type="Gene3D" id="3.40.50.300">
    <property type="entry name" value="P-loop containing nucleotide triphosphate hydrolases"/>
    <property type="match status" value="1"/>
</dbReference>
<keyword evidence="3 10" id="KW-0132">Cell division</keyword>
<dbReference type="PATRIC" id="fig|688269.3.peg.1908"/>
<reference evidence="12 13" key="1">
    <citation type="submission" date="2010-11" db="EMBL/GenBank/DDBJ databases">
        <title>The complete genome of Thermotoga thermarum DSM 5069.</title>
        <authorList>
            <consortium name="US DOE Joint Genome Institute (JGI-PGF)"/>
            <person name="Lucas S."/>
            <person name="Copeland A."/>
            <person name="Lapidus A."/>
            <person name="Bruce D."/>
            <person name="Goodwin L."/>
            <person name="Pitluck S."/>
            <person name="Kyrpides N."/>
            <person name="Mavromatis K."/>
            <person name="Ivanova N."/>
            <person name="Zeytun A."/>
            <person name="Brettin T."/>
            <person name="Detter J.C."/>
            <person name="Tapia R."/>
            <person name="Han C."/>
            <person name="Land M."/>
            <person name="Hauser L."/>
            <person name="Markowitz V."/>
            <person name="Cheng J.-F."/>
            <person name="Hugenholtz P."/>
            <person name="Woyke T."/>
            <person name="Wu D."/>
            <person name="Spring S."/>
            <person name="Schroeder M."/>
            <person name="Brambilla E."/>
            <person name="Klenk H.-P."/>
            <person name="Eisen J.A."/>
        </authorList>
    </citation>
    <scope>NUCLEOTIDE SEQUENCE [LARGE SCALE GENOMIC DNA]</scope>
    <source>
        <strain evidence="12 13">DSM 5069</strain>
    </source>
</reference>
<dbReference type="KEGG" id="tta:Theth_1853"/>
<dbReference type="InterPro" id="IPR019987">
    <property type="entry name" value="GTP-bd_ribosome_bio_YsxC"/>
</dbReference>
<keyword evidence="7 10" id="KW-0342">GTP-binding</keyword>
<dbReference type="EMBL" id="CP002351">
    <property type="protein sequence ID" value="AEH51895.1"/>
    <property type="molecule type" value="Genomic_DNA"/>
</dbReference>
<dbReference type="InterPro" id="IPR030393">
    <property type="entry name" value="G_ENGB_dom"/>
</dbReference>
<comment type="cofactor">
    <cofactor evidence="1">
        <name>Mg(2+)</name>
        <dbReference type="ChEBI" id="CHEBI:18420"/>
    </cofactor>
</comment>
<keyword evidence="13" id="KW-1185">Reference proteome</keyword>
<comment type="function">
    <text evidence="10">Necessary for normal cell division and for the maintenance of normal septation.</text>
</comment>
<accession>F7YXG1</accession>
<name>F7YXG1_9THEM</name>
<evidence type="ECO:0000256" key="5">
    <source>
        <dbReference type="ARBA" id="ARBA00022741"/>
    </source>
</evidence>
<feature type="domain" description="EngB-type G" evidence="11">
    <location>
        <begin position="22"/>
        <end position="191"/>
    </location>
</feature>
<keyword evidence="9 10" id="KW-0131">Cell cycle</keyword>
<dbReference type="GO" id="GO:0005829">
    <property type="term" value="C:cytosol"/>
    <property type="evidence" value="ECO:0007669"/>
    <property type="project" value="TreeGrafter"/>
</dbReference>
<dbReference type="NCBIfam" id="TIGR03598">
    <property type="entry name" value="GTPase_YsxC"/>
    <property type="match status" value="1"/>
</dbReference>
<evidence type="ECO:0000256" key="3">
    <source>
        <dbReference type="ARBA" id="ARBA00022618"/>
    </source>
</evidence>
<comment type="similarity">
    <text evidence="2 10">Belongs to the TRAFAC class TrmE-Era-EngA-EngB-Septin-like GTPase superfamily. EngB GTPase family.</text>
</comment>
<dbReference type="OrthoDB" id="9804921at2"/>
<gene>
    <name evidence="10" type="primary">engB</name>
    <name evidence="12" type="ORF">Theth_1853</name>
</gene>
<evidence type="ECO:0000313" key="13">
    <source>
        <dbReference type="Proteomes" id="UP000006804"/>
    </source>
</evidence>
<dbReference type="InterPro" id="IPR006073">
    <property type="entry name" value="GTP-bd"/>
</dbReference>
<sequence>MFVKEAEFLTSCYSPNDFPKPLLGEICFAGRSNVGKSTLLNNIFGKKLAYVSKTPGKTRAINFYIVNGKYYFVDLPGYGFALRSKEERMRWKNLIETYFRIRRDQIKSAVLIVDGRLEPQQSDKMFVEWCDYYGINVIIVASKVDKVSKSQIGLIKEKFEREFGREVLPYSGVTKFGLSEVVEKIRSCLENAGA</sequence>
<dbReference type="RefSeq" id="WP_013933103.1">
    <property type="nucleotide sequence ID" value="NC_015707.1"/>
</dbReference>
<evidence type="ECO:0000256" key="9">
    <source>
        <dbReference type="ARBA" id="ARBA00023306"/>
    </source>
</evidence>
<keyword evidence="6" id="KW-0460">Magnesium</keyword>